<comment type="caution">
    <text evidence="3">The sequence shown here is derived from an EMBL/GenBank/DDBJ whole genome shotgun (WGS) entry which is preliminary data.</text>
</comment>
<reference evidence="3" key="1">
    <citation type="submission" date="2010-05" db="EMBL/GenBank/DDBJ databases">
        <title>The draft genome of Desulfonatronospira thiodismutans ASO3-1.</title>
        <authorList>
            <consortium name="US DOE Joint Genome Institute (JGI-PGF)"/>
            <person name="Lucas S."/>
            <person name="Copeland A."/>
            <person name="Lapidus A."/>
            <person name="Cheng J.-F."/>
            <person name="Bruce D."/>
            <person name="Goodwin L."/>
            <person name="Pitluck S."/>
            <person name="Chertkov O."/>
            <person name="Brettin T."/>
            <person name="Detter J.C."/>
            <person name="Han C."/>
            <person name="Land M.L."/>
            <person name="Hauser L."/>
            <person name="Kyrpides N."/>
            <person name="Mikhailova N."/>
            <person name="Muyzer G."/>
            <person name="Woyke T."/>
        </authorList>
    </citation>
    <scope>NUCLEOTIDE SEQUENCE [LARGE SCALE GENOMIC DNA]</scope>
    <source>
        <strain evidence="3">ASO3-1</strain>
    </source>
</reference>
<sequence>MNWWDHLIIMLDLVLIAPYRWFENPVNGFFFGTFVLCLWCVFAGEITFRIGSWINRNHIRRFRSNMVRMHNLSVKALLLKDKENYRACNKEANEAFGKYFFNMLTMGAAVLWPVPFALGWMNTRFGHIEFALLFPLPVLGQSVGFAAVLIPMYILCRIFWAQIKKKMPDTPAEPGLKPGETGQEEMISMHEVEKEGRIPERFWDSSKS</sequence>
<dbReference type="Proteomes" id="UP000005496">
    <property type="component" value="Unassembled WGS sequence"/>
</dbReference>
<name>D6STP4_9BACT</name>
<evidence type="ECO:0000256" key="2">
    <source>
        <dbReference type="SAM" id="Phobius"/>
    </source>
</evidence>
<dbReference type="OrthoDB" id="1806539at2"/>
<dbReference type="RefSeq" id="WP_008871409.1">
    <property type="nucleotide sequence ID" value="NZ_ACJN02000003.1"/>
</dbReference>
<keyword evidence="2" id="KW-0472">Membrane</keyword>
<keyword evidence="2" id="KW-0812">Transmembrane</keyword>
<feature type="transmembrane region" description="Helical" evidence="2">
    <location>
        <begin position="99"/>
        <end position="118"/>
    </location>
</feature>
<feature type="compositionally biased region" description="Basic and acidic residues" evidence="1">
    <location>
        <begin position="187"/>
        <end position="208"/>
    </location>
</feature>
<gene>
    <name evidence="3" type="ORF">Dthio_PD1399</name>
</gene>
<dbReference type="eggNOG" id="ENOG5032SDN">
    <property type="taxonomic scope" value="Bacteria"/>
</dbReference>
<feature type="transmembrane region" description="Helical" evidence="2">
    <location>
        <begin position="28"/>
        <end position="51"/>
    </location>
</feature>
<keyword evidence="4" id="KW-1185">Reference proteome</keyword>
<evidence type="ECO:0008006" key="5">
    <source>
        <dbReference type="Google" id="ProtNLM"/>
    </source>
</evidence>
<dbReference type="EMBL" id="ACJN02000003">
    <property type="protein sequence ID" value="EFI34060.1"/>
    <property type="molecule type" value="Genomic_DNA"/>
</dbReference>
<evidence type="ECO:0000313" key="4">
    <source>
        <dbReference type="Proteomes" id="UP000005496"/>
    </source>
</evidence>
<keyword evidence="2" id="KW-1133">Transmembrane helix</keyword>
<evidence type="ECO:0000313" key="3">
    <source>
        <dbReference type="EMBL" id="EFI34060.1"/>
    </source>
</evidence>
<protein>
    <recommendedName>
        <fullName evidence="5">DUF106 domain-containing protein</fullName>
    </recommendedName>
</protein>
<proteinExistence type="predicted"/>
<evidence type="ECO:0000256" key="1">
    <source>
        <dbReference type="SAM" id="MobiDB-lite"/>
    </source>
</evidence>
<dbReference type="AlphaFoldDB" id="D6STP4"/>
<feature type="region of interest" description="Disordered" evidence="1">
    <location>
        <begin position="170"/>
        <end position="208"/>
    </location>
</feature>
<feature type="transmembrane region" description="Helical" evidence="2">
    <location>
        <begin position="138"/>
        <end position="160"/>
    </location>
</feature>
<accession>D6STP4</accession>
<organism evidence="3 4">
    <name type="scientific">Desulfonatronospira thiodismutans ASO3-1</name>
    <dbReference type="NCBI Taxonomy" id="555779"/>
    <lineage>
        <taxon>Bacteria</taxon>
        <taxon>Pseudomonadati</taxon>
        <taxon>Thermodesulfobacteriota</taxon>
        <taxon>Desulfovibrionia</taxon>
        <taxon>Desulfovibrionales</taxon>
        <taxon>Desulfonatronovibrionaceae</taxon>
        <taxon>Desulfonatronospira</taxon>
    </lineage>
</organism>